<gene>
    <name evidence="7" type="ORF">SAMN05421720_10441</name>
</gene>
<dbReference type="GO" id="GO:0032259">
    <property type="term" value="P:methylation"/>
    <property type="evidence" value="ECO:0007669"/>
    <property type="project" value="UniProtKB-KW"/>
</dbReference>
<dbReference type="InterPro" id="IPR014777">
    <property type="entry name" value="4pyrrole_Mease_sub1"/>
</dbReference>
<evidence type="ECO:0000313" key="8">
    <source>
        <dbReference type="Proteomes" id="UP000199412"/>
    </source>
</evidence>
<dbReference type="SUPFAM" id="SSF53790">
    <property type="entry name" value="Tetrapyrrole methylase"/>
    <property type="match status" value="1"/>
</dbReference>
<dbReference type="PANTHER" id="PTHR43182:SF1">
    <property type="entry name" value="COBALT-PRECORRIN-7 C(5)-METHYLTRANSFERASE"/>
    <property type="match status" value="1"/>
</dbReference>
<name>A0A1G7ASB5_9PROT</name>
<dbReference type="InterPro" id="IPR014008">
    <property type="entry name" value="Cbl_synth_MTase_CbiT"/>
</dbReference>
<dbReference type="CDD" id="cd02440">
    <property type="entry name" value="AdoMet_MTases"/>
    <property type="match status" value="1"/>
</dbReference>
<evidence type="ECO:0000256" key="2">
    <source>
        <dbReference type="ARBA" id="ARBA00022573"/>
    </source>
</evidence>
<evidence type="ECO:0000256" key="1">
    <source>
        <dbReference type="ARBA" id="ARBA00004953"/>
    </source>
</evidence>
<keyword evidence="2" id="KW-0169">Cobalamin biosynthesis</keyword>
<dbReference type="InterPro" id="IPR029063">
    <property type="entry name" value="SAM-dependent_MTases_sf"/>
</dbReference>
<dbReference type="Pfam" id="PF00590">
    <property type="entry name" value="TP_methylase"/>
    <property type="match status" value="1"/>
</dbReference>
<evidence type="ECO:0000256" key="5">
    <source>
        <dbReference type="ARBA" id="ARBA00022691"/>
    </source>
</evidence>
<protein>
    <submittedName>
        <fullName evidence="7">Precorrin-6Y C5,15-methyltransferase (Decarboxylating)</fullName>
    </submittedName>
</protein>
<evidence type="ECO:0000256" key="3">
    <source>
        <dbReference type="ARBA" id="ARBA00022603"/>
    </source>
</evidence>
<dbReference type="NCBIfam" id="TIGR02467">
    <property type="entry name" value="CbiE"/>
    <property type="match status" value="1"/>
</dbReference>
<evidence type="ECO:0000313" key="7">
    <source>
        <dbReference type="EMBL" id="SDE16885.1"/>
    </source>
</evidence>
<dbReference type="GO" id="GO:0008276">
    <property type="term" value="F:protein methyltransferase activity"/>
    <property type="evidence" value="ECO:0007669"/>
    <property type="project" value="InterPro"/>
</dbReference>
<evidence type="ECO:0000259" key="6">
    <source>
        <dbReference type="Pfam" id="PF00590"/>
    </source>
</evidence>
<accession>A0A1G7ASB5</accession>
<dbReference type="Proteomes" id="UP000199412">
    <property type="component" value="Unassembled WGS sequence"/>
</dbReference>
<dbReference type="InterPro" id="IPR000878">
    <property type="entry name" value="4pyrrol_Mease"/>
</dbReference>
<keyword evidence="5" id="KW-0949">S-adenosyl-L-methionine</keyword>
<dbReference type="UniPathway" id="UPA00148"/>
<dbReference type="Gene3D" id="3.40.50.150">
    <property type="entry name" value="Vaccinia Virus protein VP39"/>
    <property type="match status" value="1"/>
</dbReference>
<feature type="domain" description="Tetrapyrrole methylase" evidence="6">
    <location>
        <begin position="5"/>
        <end position="189"/>
    </location>
</feature>
<dbReference type="STRING" id="69960.SAMN05421720_10441"/>
<dbReference type="InterPro" id="IPR035996">
    <property type="entry name" value="4pyrrol_Methylase_sf"/>
</dbReference>
<dbReference type="Gene3D" id="3.40.1010.10">
    <property type="entry name" value="Cobalt-precorrin-4 Transmethylase, Domain 1"/>
    <property type="match status" value="1"/>
</dbReference>
<keyword evidence="8" id="KW-1185">Reference proteome</keyword>
<dbReference type="OrthoDB" id="9787825at2"/>
<dbReference type="InterPro" id="IPR012818">
    <property type="entry name" value="CbiE"/>
</dbReference>
<reference evidence="7 8" key="1">
    <citation type="submission" date="2016-10" db="EMBL/GenBank/DDBJ databases">
        <authorList>
            <person name="de Groot N.N."/>
        </authorList>
    </citation>
    <scope>NUCLEOTIDE SEQUENCE [LARGE SCALE GENOMIC DNA]</scope>
    <source>
        <strain evidence="7 8">ATCC 700224</strain>
    </source>
</reference>
<proteinExistence type="predicted"/>
<dbReference type="EMBL" id="FNAP01000004">
    <property type="protein sequence ID" value="SDE16885.1"/>
    <property type="molecule type" value="Genomic_DNA"/>
</dbReference>
<comment type="pathway">
    <text evidence="1">Cofactor biosynthesis; adenosylcobalamin biosynthesis.</text>
</comment>
<evidence type="ECO:0000256" key="4">
    <source>
        <dbReference type="ARBA" id="ARBA00022679"/>
    </source>
</evidence>
<keyword evidence="4 7" id="KW-0808">Transferase</keyword>
<keyword evidence="3 7" id="KW-0489">Methyltransferase</keyword>
<dbReference type="InterPro" id="IPR006365">
    <property type="entry name" value="Cbl_synth_CobL"/>
</dbReference>
<dbReference type="AlphaFoldDB" id="A0A1G7ASB5"/>
<organism evidence="7 8">
    <name type="scientific">Rhodospira trueperi</name>
    <dbReference type="NCBI Taxonomy" id="69960"/>
    <lineage>
        <taxon>Bacteria</taxon>
        <taxon>Pseudomonadati</taxon>
        <taxon>Pseudomonadota</taxon>
        <taxon>Alphaproteobacteria</taxon>
        <taxon>Rhodospirillales</taxon>
        <taxon>Rhodospirillaceae</taxon>
        <taxon>Rhodospira</taxon>
    </lineage>
</organism>
<dbReference type="SUPFAM" id="SSF53335">
    <property type="entry name" value="S-adenosyl-L-methionine-dependent methyltransferases"/>
    <property type="match status" value="1"/>
</dbReference>
<sequence>MDPWLTVVGIGEDGWDGLGAAARRAVRDAPVMTGGARHLALLPDIPGQTRETWPTPFADGYDRVLARRGAPLCVLASGDPMFFGLGATLAKRLPAAEMRVFPAPSSVSLAAARMGWALHEVTTLPLHGRPLAALHPLLHDGVRLLLLAENRDTPAQVAALLTARGFGASALTVLEHLGGPRDHRLDGPAADWPHPPGADLAVIAVSCTADSGSAGGLSRLAGLPDDAFDHDGQITKRDQRAVTLSRLAPRPGELLWDVGAGCGSIGIEWMRTHPACRAFAVEARADRREHIARNRDALGVPGLTIIAGEAPAALDGLEPPDAVFIGGGVTVEGVFETCWEALKPGGRLVANAVTLEGEAALLDRHARLGGDLTRLSVAHAKPLGGFHGWRPAMPVTLLSLRKPTPGPDTESK</sequence>
<dbReference type="PANTHER" id="PTHR43182">
    <property type="entry name" value="COBALT-PRECORRIN-6B C(15)-METHYLTRANSFERASE (DECARBOXYLATING)"/>
    <property type="match status" value="1"/>
</dbReference>
<dbReference type="CDD" id="cd11644">
    <property type="entry name" value="Precorrin-6Y-MT"/>
    <property type="match status" value="1"/>
</dbReference>
<dbReference type="PIRSF" id="PIRSF036428">
    <property type="entry name" value="CobL"/>
    <property type="match status" value="1"/>
</dbReference>
<dbReference type="GO" id="GO:0009236">
    <property type="term" value="P:cobalamin biosynthetic process"/>
    <property type="evidence" value="ECO:0007669"/>
    <property type="project" value="UniProtKB-UniPathway"/>
</dbReference>
<dbReference type="InterPro" id="IPR050714">
    <property type="entry name" value="Cobalamin_biosynth_MTase"/>
</dbReference>
<dbReference type="RefSeq" id="WP_092784201.1">
    <property type="nucleotide sequence ID" value="NZ_FNAP01000004.1"/>
</dbReference>
<dbReference type="NCBIfam" id="TIGR02469">
    <property type="entry name" value="CbiT"/>
    <property type="match status" value="1"/>
</dbReference>